<protein>
    <submittedName>
        <fullName evidence="2">Uncharacterized protein</fullName>
    </submittedName>
</protein>
<proteinExistence type="predicted"/>
<accession>A0A7J7RF87</accession>
<comment type="caution">
    <text evidence="2">The sequence shown here is derived from an EMBL/GenBank/DDBJ whole genome shotgun (WGS) entry which is preliminary data.</text>
</comment>
<evidence type="ECO:0000313" key="2">
    <source>
        <dbReference type="EMBL" id="KAF6274635.1"/>
    </source>
</evidence>
<evidence type="ECO:0000256" key="1">
    <source>
        <dbReference type="SAM" id="MobiDB-lite"/>
    </source>
</evidence>
<dbReference type="EMBL" id="JACAGC010000027">
    <property type="protein sequence ID" value="KAF6274635.1"/>
    <property type="molecule type" value="Genomic_DNA"/>
</dbReference>
<reference evidence="2 3" key="1">
    <citation type="journal article" date="2020" name="Nature">
        <title>Six reference-quality genomes reveal evolution of bat adaptations.</title>
        <authorList>
            <person name="Jebb D."/>
            <person name="Huang Z."/>
            <person name="Pippel M."/>
            <person name="Hughes G.M."/>
            <person name="Lavrichenko K."/>
            <person name="Devanna P."/>
            <person name="Winkler S."/>
            <person name="Jermiin L.S."/>
            <person name="Skirmuntt E.C."/>
            <person name="Katzourakis A."/>
            <person name="Burkitt-Gray L."/>
            <person name="Ray D.A."/>
            <person name="Sullivan K.A.M."/>
            <person name="Roscito J.G."/>
            <person name="Kirilenko B.M."/>
            <person name="Davalos L.M."/>
            <person name="Corthals A.P."/>
            <person name="Power M.L."/>
            <person name="Jones G."/>
            <person name="Ransome R.D."/>
            <person name="Dechmann D.K.N."/>
            <person name="Locatelli A.G."/>
            <person name="Puechmaille S.J."/>
            <person name="Fedrigo O."/>
            <person name="Jarvis E.D."/>
            <person name="Hiller M."/>
            <person name="Vernes S.C."/>
            <person name="Myers E.W."/>
            <person name="Teeling E.C."/>
        </authorList>
    </citation>
    <scope>NUCLEOTIDE SEQUENCE [LARGE SCALE GENOMIC DNA]</scope>
    <source>
        <strain evidence="2">MRhiFer1</strain>
        <tissue evidence="2">Lung</tissue>
    </source>
</reference>
<evidence type="ECO:0000313" key="3">
    <source>
        <dbReference type="Proteomes" id="UP000585614"/>
    </source>
</evidence>
<gene>
    <name evidence="2" type="ORF">mRhiFer1_009472</name>
</gene>
<feature type="region of interest" description="Disordered" evidence="1">
    <location>
        <begin position="1"/>
        <end position="24"/>
    </location>
</feature>
<dbReference type="Proteomes" id="UP000585614">
    <property type="component" value="Unassembled WGS sequence"/>
</dbReference>
<name>A0A7J7RF87_RHIFE</name>
<dbReference type="AlphaFoldDB" id="A0A7J7RF87"/>
<organism evidence="2 3">
    <name type="scientific">Rhinolophus ferrumequinum</name>
    <name type="common">Greater horseshoe bat</name>
    <dbReference type="NCBI Taxonomy" id="59479"/>
    <lineage>
        <taxon>Eukaryota</taxon>
        <taxon>Metazoa</taxon>
        <taxon>Chordata</taxon>
        <taxon>Craniata</taxon>
        <taxon>Vertebrata</taxon>
        <taxon>Euteleostomi</taxon>
        <taxon>Mammalia</taxon>
        <taxon>Eutheria</taxon>
        <taxon>Laurasiatheria</taxon>
        <taxon>Chiroptera</taxon>
        <taxon>Yinpterochiroptera</taxon>
        <taxon>Rhinolophoidea</taxon>
        <taxon>Rhinolophidae</taxon>
        <taxon>Rhinolophinae</taxon>
        <taxon>Rhinolophus</taxon>
    </lineage>
</organism>
<sequence>MLLLTPQPCTDSPQGSVKKWFPPDDTQLQEGATPTLSSVWVLSGRWCADNTKVLRIKETQLPAGGEKEGKLKRLIVDCNLLIGVNGWVHWLIRSSAHMDCLQFIWTAATSASSGAPWDSACRRTRVAPHPTSKARRPCLPHPQLSQEMAAYCVVLKKTKLANLCRQCFIIDHTVTLSTSLMDVSPPFSLSCGNSRSSNHCSHKHQGLTLLPNHYDNYLPVFSVKFDANKFWKTSVEDGRGTR</sequence>